<dbReference type="SUPFAM" id="SSF57667">
    <property type="entry name" value="beta-beta-alpha zinc fingers"/>
    <property type="match status" value="2"/>
</dbReference>
<feature type="compositionally biased region" description="Basic and acidic residues" evidence="8">
    <location>
        <begin position="290"/>
        <end position="307"/>
    </location>
</feature>
<dbReference type="OrthoDB" id="3437960at2759"/>
<feature type="region of interest" description="Disordered" evidence="8">
    <location>
        <begin position="290"/>
        <end position="374"/>
    </location>
</feature>
<dbReference type="STRING" id="698492.A0A0E9NGD6"/>
<reference evidence="10 11" key="2">
    <citation type="journal article" date="2014" name="J. Gen. Appl. Microbiol.">
        <title>The early diverging ascomycetous budding yeast Saitoella complicata has three histone deacetylases belonging to the Clr6, Hos2, and Rpd3 lineages.</title>
        <authorList>
            <person name="Nishida H."/>
            <person name="Matsumoto T."/>
            <person name="Kondo S."/>
            <person name="Hamamoto M."/>
            <person name="Yoshikawa H."/>
        </authorList>
    </citation>
    <scope>NUCLEOTIDE SEQUENCE [LARGE SCALE GENOMIC DNA]</scope>
    <source>
        <strain evidence="10 11">NRRL Y-17804</strain>
    </source>
</reference>
<dbReference type="EMBL" id="BACD03000018">
    <property type="protein sequence ID" value="GAO48894.1"/>
    <property type="molecule type" value="Genomic_DNA"/>
</dbReference>
<feature type="region of interest" description="Disordered" evidence="8">
    <location>
        <begin position="407"/>
        <end position="539"/>
    </location>
</feature>
<feature type="compositionally biased region" description="Low complexity" evidence="8">
    <location>
        <begin position="322"/>
        <end position="335"/>
    </location>
</feature>
<dbReference type="FunFam" id="3.30.160.60:FF:000744">
    <property type="entry name" value="zinc finger E-box-binding homeobox 1"/>
    <property type="match status" value="1"/>
</dbReference>
<dbReference type="FunFam" id="3.30.160.60:FF:000184">
    <property type="entry name" value="Zinc finger protein 333"/>
    <property type="match status" value="1"/>
</dbReference>
<evidence type="ECO:0000256" key="6">
    <source>
        <dbReference type="ARBA" id="ARBA00023242"/>
    </source>
</evidence>
<protein>
    <recommendedName>
        <fullName evidence="9">C2H2-type domain-containing protein</fullName>
    </recommendedName>
</protein>
<keyword evidence="3" id="KW-0677">Repeat</keyword>
<keyword evidence="11" id="KW-1185">Reference proteome</keyword>
<comment type="subcellular location">
    <subcellularLocation>
        <location evidence="1">Nucleus</location>
    </subcellularLocation>
</comment>
<evidence type="ECO:0000256" key="2">
    <source>
        <dbReference type="ARBA" id="ARBA00022723"/>
    </source>
</evidence>
<dbReference type="InterPro" id="IPR036236">
    <property type="entry name" value="Znf_C2H2_sf"/>
</dbReference>
<keyword evidence="6" id="KW-0539">Nucleus</keyword>
<name>A0A0E9NGD6_SAICN</name>
<feature type="compositionally biased region" description="Basic and acidic residues" evidence="8">
    <location>
        <begin position="10"/>
        <end position="23"/>
    </location>
</feature>
<evidence type="ECO:0000256" key="8">
    <source>
        <dbReference type="SAM" id="MobiDB-lite"/>
    </source>
</evidence>
<gene>
    <name evidence="10" type="ORF">G7K_3057-t1</name>
</gene>
<dbReference type="RefSeq" id="XP_019024466.1">
    <property type="nucleotide sequence ID" value="XM_019171162.1"/>
</dbReference>
<feature type="compositionally biased region" description="Low complexity" evidence="8">
    <location>
        <begin position="463"/>
        <end position="477"/>
    </location>
</feature>
<dbReference type="PROSITE" id="PS00028">
    <property type="entry name" value="ZINC_FINGER_C2H2_1"/>
    <property type="match status" value="4"/>
</dbReference>
<evidence type="ECO:0000256" key="3">
    <source>
        <dbReference type="ARBA" id="ARBA00022737"/>
    </source>
</evidence>
<accession>A0A0E9NGD6</accession>
<organism evidence="10 11">
    <name type="scientific">Saitoella complicata (strain BCRC 22490 / CBS 7301 / JCM 7358 / NBRC 10748 / NRRL Y-17804)</name>
    <dbReference type="NCBI Taxonomy" id="698492"/>
    <lineage>
        <taxon>Eukaryota</taxon>
        <taxon>Fungi</taxon>
        <taxon>Dikarya</taxon>
        <taxon>Ascomycota</taxon>
        <taxon>Taphrinomycotina</taxon>
        <taxon>Taphrinomycotina incertae sedis</taxon>
        <taxon>Saitoella</taxon>
    </lineage>
</organism>
<proteinExistence type="predicted"/>
<feature type="domain" description="C2H2-type" evidence="9">
    <location>
        <begin position="209"/>
        <end position="238"/>
    </location>
</feature>
<dbReference type="Pfam" id="PF00096">
    <property type="entry name" value="zf-C2H2"/>
    <property type="match status" value="4"/>
</dbReference>
<keyword evidence="4 7" id="KW-0863">Zinc-finger</keyword>
<sequence length="576" mass="63737">MDLSSILNADAKRPPERTPEQTRHSRTASTTSCPLPIRSHGHDRGRESPLRSTVALSDGASLRLRTPSPTYSNYSAGQRDERRRESVSYPDDHDHDSPRRKRTRVVDEELRALEVGSGEDDEESNSEEEDEDTAGEEEGDEGPIVDGDHAPRRASHQQTESRNPFSNPANTDKKGTLPKVYACQHCGKAFARRSDLTRHERIHSGVRPYPCPHPTCGKSFIQRSALTVHLRVHTGEKPHACDFCDKVFADSSSLARHRRTHSGRRPYTCERPGCGRTFTRRTTLVRHLEAHDDQDRRETRQRHEGFGEMRPPADAMSVHTGSPTTTWSSSMPSPSVLHFEGGGHRRTLSSVSATGPLPPPHWGTPVMQSRSRTPPLRGITEWSHSPEQRHTGFGRATSAAHFRQYSGPSALPDYSPSMGYTSSRYRPGDRMGQDAPMSAPQGYGHGYGYQQGPPPERFTHDIPSPMQQGYGPYQQGPQPIPPPFRFPGPSPFGSAGGHPPSPMASRLPPPPLRGFSEQPPSLPPLQSFGGGAHPPPLQVMEPRELDDEERAAAATITGLGFTNVRFGDRNDRAMRR</sequence>
<dbReference type="GO" id="GO:0000981">
    <property type="term" value="F:DNA-binding transcription factor activity, RNA polymerase II-specific"/>
    <property type="evidence" value="ECO:0007669"/>
    <property type="project" value="UniProtKB-ARBA"/>
</dbReference>
<feature type="region of interest" description="Disordered" evidence="8">
    <location>
        <begin position="1"/>
        <end position="176"/>
    </location>
</feature>
<dbReference type="FunFam" id="3.30.160.60:FF:000125">
    <property type="entry name" value="Putative zinc finger protein 143"/>
    <property type="match status" value="1"/>
</dbReference>
<reference evidence="10 11" key="1">
    <citation type="journal article" date="2011" name="J. Gen. Appl. Microbiol.">
        <title>Draft genome sequencing of the enigmatic yeast Saitoella complicata.</title>
        <authorList>
            <person name="Nishida H."/>
            <person name="Hamamoto M."/>
            <person name="Sugiyama J."/>
        </authorList>
    </citation>
    <scope>NUCLEOTIDE SEQUENCE [LARGE SCALE GENOMIC DNA]</scope>
    <source>
        <strain evidence="10 11">NRRL Y-17804</strain>
    </source>
</reference>
<dbReference type="PANTHER" id="PTHR14003:SF20">
    <property type="entry name" value="FINGER DOMAIN PROTEIN, PUTATIVE (AFU_ORTHOLOGUE AFUA_4G10380)-RELATED"/>
    <property type="match status" value="1"/>
</dbReference>
<dbReference type="PANTHER" id="PTHR14003">
    <property type="entry name" value="TRANSCRIPTIONAL REPRESSOR PROTEIN YY"/>
    <property type="match status" value="1"/>
</dbReference>
<keyword evidence="2" id="KW-0479">Metal-binding</keyword>
<dbReference type="Gene3D" id="3.30.160.60">
    <property type="entry name" value="Classic Zinc Finger"/>
    <property type="match status" value="4"/>
</dbReference>
<evidence type="ECO:0000259" key="9">
    <source>
        <dbReference type="PROSITE" id="PS50157"/>
    </source>
</evidence>
<evidence type="ECO:0000256" key="4">
    <source>
        <dbReference type="ARBA" id="ARBA00022771"/>
    </source>
</evidence>
<feature type="domain" description="C2H2-type" evidence="9">
    <location>
        <begin position="239"/>
        <end position="266"/>
    </location>
</feature>
<feature type="domain" description="C2H2-type" evidence="9">
    <location>
        <begin position="181"/>
        <end position="208"/>
    </location>
</feature>
<dbReference type="GO" id="GO:0005634">
    <property type="term" value="C:nucleus"/>
    <property type="evidence" value="ECO:0007669"/>
    <property type="project" value="UniProtKB-SubCell"/>
</dbReference>
<evidence type="ECO:0000313" key="11">
    <source>
        <dbReference type="Proteomes" id="UP000033140"/>
    </source>
</evidence>
<dbReference type="SMART" id="SM00355">
    <property type="entry name" value="ZnF_C2H2"/>
    <property type="match status" value="4"/>
</dbReference>
<feature type="compositionally biased region" description="Basic and acidic residues" evidence="8">
    <location>
        <begin position="40"/>
        <end position="49"/>
    </location>
</feature>
<dbReference type="GO" id="GO:0008270">
    <property type="term" value="F:zinc ion binding"/>
    <property type="evidence" value="ECO:0007669"/>
    <property type="project" value="UniProtKB-KW"/>
</dbReference>
<comment type="caution">
    <text evidence="10">The sequence shown here is derived from an EMBL/GenBank/DDBJ whole genome shotgun (WGS) entry which is preliminary data.</text>
</comment>
<dbReference type="AlphaFoldDB" id="A0A0E9NGD6"/>
<reference evidence="10 11" key="3">
    <citation type="journal article" date="2015" name="Genome Announc.">
        <title>Draft Genome Sequence of the Archiascomycetous Yeast Saitoella complicata.</title>
        <authorList>
            <person name="Yamauchi K."/>
            <person name="Kondo S."/>
            <person name="Hamamoto M."/>
            <person name="Takahashi Y."/>
            <person name="Ogura Y."/>
            <person name="Hayashi T."/>
            <person name="Nishida H."/>
        </authorList>
    </citation>
    <scope>NUCLEOTIDE SEQUENCE [LARGE SCALE GENOMIC DNA]</scope>
    <source>
        <strain evidence="10 11">NRRL Y-17804</strain>
    </source>
</reference>
<feature type="compositionally biased region" description="Pro residues" evidence="8">
    <location>
        <begin position="499"/>
        <end position="512"/>
    </location>
</feature>
<feature type="compositionally biased region" description="Polar residues" evidence="8">
    <location>
        <begin position="156"/>
        <end position="170"/>
    </location>
</feature>
<dbReference type="GO" id="GO:0000978">
    <property type="term" value="F:RNA polymerase II cis-regulatory region sequence-specific DNA binding"/>
    <property type="evidence" value="ECO:0007669"/>
    <property type="project" value="TreeGrafter"/>
</dbReference>
<feature type="compositionally biased region" description="Pro residues" evidence="8">
    <location>
        <begin position="478"/>
        <end position="490"/>
    </location>
</feature>
<evidence type="ECO:0000256" key="1">
    <source>
        <dbReference type="ARBA" id="ARBA00004123"/>
    </source>
</evidence>
<evidence type="ECO:0000256" key="7">
    <source>
        <dbReference type="PROSITE-ProRule" id="PRU00042"/>
    </source>
</evidence>
<dbReference type="Proteomes" id="UP000033140">
    <property type="component" value="Unassembled WGS sequence"/>
</dbReference>
<dbReference type="GO" id="GO:0000785">
    <property type="term" value="C:chromatin"/>
    <property type="evidence" value="ECO:0007669"/>
    <property type="project" value="TreeGrafter"/>
</dbReference>
<keyword evidence="5" id="KW-0862">Zinc</keyword>
<dbReference type="InterPro" id="IPR013087">
    <property type="entry name" value="Znf_C2H2_type"/>
</dbReference>
<evidence type="ECO:0000256" key="5">
    <source>
        <dbReference type="ARBA" id="ARBA00022833"/>
    </source>
</evidence>
<feature type="compositionally biased region" description="Polar residues" evidence="8">
    <location>
        <begin position="67"/>
        <end position="76"/>
    </location>
</feature>
<evidence type="ECO:0000313" key="10">
    <source>
        <dbReference type="EMBL" id="GAO48894.1"/>
    </source>
</evidence>
<dbReference type="GO" id="GO:0005667">
    <property type="term" value="C:transcription regulator complex"/>
    <property type="evidence" value="ECO:0007669"/>
    <property type="project" value="TreeGrafter"/>
</dbReference>
<dbReference type="PROSITE" id="PS50157">
    <property type="entry name" value="ZINC_FINGER_C2H2_2"/>
    <property type="match status" value="4"/>
</dbReference>
<feature type="compositionally biased region" description="Basic and acidic residues" evidence="8">
    <location>
        <begin position="78"/>
        <end position="97"/>
    </location>
</feature>
<feature type="domain" description="C2H2-type" evidence="9">
    <location>
        <begin position="267"/>
        <end position="296"/>
    </location>
</feature>
<feature type="compositionally biased region" description="Acidic residues" evidence="8">
    <location>
        <begin position="117"/>
        <end position="143"/>
    </location>
</feature>